<evidence type="ECO:0000313" key="4">
    <source>
        <dbReference type="Proteomes" id="UP000291259"/>
    </source>
</evidence>
<feature type="transmembrane region" description="Helical" evidence="1">
    <location>
        <begin position="316"/>
        <end position="340"/>
    </location>
</feature>
<dbReference type="Pfam" id="PF00535">
    <property type="entry name" value="Glycos_transf_2"/>
    <property type="match status" value="1"/>
</dbReference>
<dbReference type="CDD" id="cd00761">
    <property type="entry name" value="Glyco_tranf_GTA_type"/>
    <property type="match status" value="1"/>
</dbReference>
<dbReference type="InterPro" id="IPR001173">
    <property type="entry name" value="Glyco_trans_2-like"/>
</dbReference>
<evidence type="ECO:0000313" key="3">
    <source>
        <dbReference type="EMBL" id="QAY74575.1"/>
    </source>
</evidence>
<feature type="transmembrane region" description="Helical" evidence="1">
    <location>
        <begin position="261"/>
        <end position="282"/>
    </location>
</feature>
<dbReference type="PANTHER" id="PTHR22916:SF3">
    <property type="entry name" value="UDP-GLCNAC:BETAGAL BETA-1,3-N-ACETYLGLUCOSAMINYLTRANSFERASE-LIKE PROTEIN 1"/>
    <property type="match status" value="1"/>
</dbReference>
<organism evidence="3 4">
    <name type="scientific">Agromyces protaetiae</name>
    <dbReference type="NCBI Taxonomy" id="2509455"/>
    <lineage>
        <taxon>Bacteria</taxon>
        <taxon>Bacillati</taxon>
        <taxon>Actinomycetota</taxon>
        <taxon>Actinomycetes</taxon>
        <taxon>Micrococcales</taxon>
        <taxon>Microbacteriaceae</taxon>
        <taxon>Agromyces</taxon>
    </lineage>
</organism>
<dbReference type="InterPro" id="IPR029044">
    <property type="entry name" value="Nucleotide-diphossugar_trans"/>
</dbReference>
<dbReference type="Gene3D" id="3.90.550.10">
    <property type="entry name" value="Spore Coat Polysaccharide Biosynthesis Protein SpsA, Chain A"/>
    <property type="match status" value="1"/>
</dbReference>
<feature type="transmembrane region" description="Helical" evidence="1">
    <location>
        <begin position="288"/>
        <end position="309"/>
    </location>
</feature>
<dbReference type="SUPFAM" id="SSF53448">
    <property type="entry name" value="Nucleotide-diphospho-sugar transferases"/>
    <property type="match status" value="1"/>
</dbReference>
<dbReference type="OrthoDB" id="3171021at2"/>
<dbReference type="EMBL" id="CP035491">
    <property type="protein sequence ID" value="QAY74575.1"/>
    <property type="molecule type" value="Genomic_DNA"/>
</dbReference>
<feature type="domain" description="Glycosyltransferase 2-like" evidence="2">
    <location>
        <begin position="13"/>
        <end position="102"/>
    </location>
</feature>
<keyword evidence="1" id="KW-0812">Transmembrane</keyword>
<dbReference type="Proteomes" id="UP000291259">
    <property type="component" value="Chromosome"/>
</dbReference>
<dbReference type="RefSeq" id="WP_129192119.1">
    <property type="nucleotide sequence ID" value="NZ_CP035491.1"/>
</dbReference>
<name>A0A4P6FF57_9MICO</name>
<keyword evidence="3" id="KW-0808">Transferase</keyword>
<sequence length="363" mass="39805">MSPTPNEALPDVSIVIPSYNSAPWLPTTFEALARAVRASGLAVQVVFVDDGSTDDTESVVERIAAAFPGTVELHRQTNQGRFLARWAGLKRSRATATMLLDSRVLVDVDSLVHYRRVLAEEPSQTVWNGHVPTVSDAPLVGRFWEVPTHIFWAHYLRRPRPMDITPENFDSVPKGTTIFLAPTDLLREAFRGTWPADDARLVSDDTKLLRWLVEAHPIRLDPGFSALYRPRTTVRGFVSHTFDRGTLFVDSYAGTTPARSIALIAFALAPIALVVVLVWLVVAGLGAVALGIALASILLALAPALLAAINRCPPRALLAYVAVLPLFVVPFWLGLVRGLFVHRRAFLRRGALHPSTSEEHTAP</sequence>
<gene>
    <name evidence="3" type="ORF">ET445_15780</name>
</gene>
<protein>
    <submittedName>
        <fullName evidence="3">Glycosyltransferase</fullName>
    </submittedName>
</protein>
<keyword evidence="4" id="KW-1185">Reference proteome</keyword>
<keyword evidence="1" id="KW-1133">Transmembrane helix</keyword>
<dbReference type="PANTHER" id="PTHR22916">
    <property type="entry name" value="GLYCOSYLTRANSFERASE"/>
    <property type="match status" value="1"/>
</dbReference>
<reference evidence="3 4" key="1">
    <citation type="submission" date="2019-01" db="EMBL/GenBank/DDBJ databases">
        <title>Genome sequencing of strain FW100M-8.</title>
        <authorList>
            <person name="Heo J."/>
            <person name="Kim S.-J."/>
            <person name="Kim J.-S."/>
            <person name="Hong S.-B."/>
            <person name="Kwon S.-W."/>
        </authorList>
    </citation>
    <scope>NUCLEOTIDE SEQUENCE [LARGE SCALE GENOMIC DNA]</scope>
    <source>
        <strain evidence="3 4">FW100M-8</strain>
    </source>
</reference>
<keyword evidence="1" id="KW-0472">Membrane</keyword>
<dbReference type="AlphaFoldDB" id="A0A4P6FF57"/>
<evidence type="ECO:0000259" key="2">
    <source>
        <dbReference type="Pfam" id="PF00535"/>
    </source>
</evidence>
<evidence type="ECO:0000256" key="1">
    <source>
        <dbReference type="SAM" id="Phobius"/>
    </source>
</evidence>
<proteinExistence type="predicted"/>
<accession>A0A4P6FF57</accession>
<dbReference type="GO" id="GO:0016758">
    <property type="term" value="F:hexosyltransferase activity"/>
    <property type="evidence" value="ECO:0007669"/>
    <property type="project" value="UniProtKB-ARBA"/>
</dbReference>
<dbReference type="KEGG" id="agf:ET445_15780"/>